<dbReference type="PANTHER" id="PTHR35273:SF2">
    <property type="entry name" value="ALPHA-GALACTOSIDASE"/>
    <property type="match status" value="1"/>
</dbReference>
<accession>A0ABT8G258</accession>
<dbReference type="Gene3D" id="3.20.20.70">
    <property type="entry name" value="Aldolase class I"/>
    <property type="match status" value="1"/>
</dbReference>
<name>A0ABT8G258_9MICO</name>
<dbReference type="InterPro" id="IPR013785">
    <property type="entry name" value="Aldolase_TIM"/>
</dbReference>
<dbReference type="InterPro" id="IPR004352">
    <property type="entry name" value="GH114_TIM-barrel"/>
</dbReference>
<gene>
    <name evidence="2" type="ORF">QQX04_09545</name>
</gene>
<organism evidence="2 3">
    <name type="scientific">Demequina zhanjiangensis</name>
    <dbReference type="NCBI Taxonomy" id="3051659"/>
    <lineage>
        <taxon>Bacteria</taxon>
        <taxon>Bacillati</taxon>
        <taxon>Actinomycetota</taxon>
        <taxon>Actinomycetes</taxon>
        <taxon>Micrococcales</taxon>
        <taxon>Demequinaceae</taxon>
        <taxon>Demequina</taxon>
    </lineage>
</organism>
<reference evidence="2" key="1">
    <citation type="submission" date="2023-06" db="EMBL/GenBank/DDBJ databases">
        <title>SYSU T00b26.</title>
        <authorList>
            <person name="Gao L."/>
            <person name="Fang B.-Z."/>
            <person name="Li W.-J."/>
        </authorList>
    </citation>
    <scope>NUCLEOTIDE SEQUENCE</scope>
    <source>
        <strain evidence="2">SYSU T00b26</strain>
    </source>
</reference>
<dbReference type="InterPro" id="IPR017853">
    <property type="entry name" value="GH"/>
</dbReference>
<dbReference type="Pfam" id="PF03537">
    <property type="entry name" value="Glyco_hydro_114"/>
    <property type="match status" value="1"/>
</dbReference>
<protein>
    <submittedName>
        <fullName evidence="2">Endo alpha-1,4 polygalactosaminidase</fullName>
    </submittedName>
</protein>
<sequence>MSEEPLPALTDAVSPSVDHAEFALPPSEGVFDYQLGGAYDTVAAGGSEVAIDVVVREPSDGPLEGAYDTVAAGGSEVAIDVVVREPSDGPLEGAYSVCYVNGFQSQPGDQEVWLETGAVLRDALGEPVFDPDWPDELVLDPATPAQRAQILEIVGPWIDDCAAAGFDAVEMDNLDTFTRFPGVAEAGAMALVRAYVARAHDAGLAIAQKNTVEIAAEGLGFDFAVVEECAVWDECEAYIDAYGSAVLQIEYPDALAEGDKTFTEVCGADGRSRLLVLRDRDLVPRGEDEYVRSQC</sequence>
<dbReference type="EMBL" id="JAUHPV010000005">
    <property type="protein sequence ID" value="MDN4473231.1"/>
    <property type="molecule type" value="Genomic_DNA"/>
</dbReference>
<dbReference type="RefSeq" id="WP_301128548.1">
    <property type="nucleotide sequence ID" value="NZ_JAUHPV010000005.1"/>
</dbReference>
<dbReference type="PANTHER" id="PTHR35273">
    <property type="entry name" value="ALPHA-1,4 POLYGALACTOSAMINIDASE, PUTATIVE (AFU_ORTHOLOGUE AFUA_3G07890)-RELATED"/>
    <property type="match status" value="1"/>
</dbReference>
<evidence type="ECO:0000313" key="2">
    <source>
        <dbReference type="EMBL" id="MDN4473231.1"/>
    </source>
</evidence>
<keyword evidence="3" id="KW-1185">Reference proteome</keyword>
<evidence type="ECO:0000313" key="3">
    <source>
        <dbReference type="Proteomes" id="UP001172738"/>
    </source>
</evidence>
<feature type="domain" description="Glycoside-hydrolase family GH114 TIM-barrel" evidence="1">
    <location>
        <begin position="79"/>
        <end position="283"/>
    </location>
</feature>
<dbReference type="Proteomes" id="UP001172738">
    <property type="component" value="Unassembled WGS sequence"/>
</dbReference>
<comment type="caution">
    <text evidence="2">The sequence shown here is derived from an EMBL/GenBank/DDBJ whole genome shotgun (WGS) entry which is preliminary data.</text>
</comment>
<dbReference type="SUPFAM" id="SSF51445">
    <property type="entry name" value="(Trans)glycosidases"/>
    <property type="match status" value="1"/>
</dbReference>
<evidence type="ECO:0000259" key="1">
    <source>
        <dbReference type="Pfam" id="PF03537"/>
    </source>
</evidence>
<proteinExistence type="predicted"/>